<feature type="compositionally biased region" description="Basic and acidic residues" evidence="1">
    <location>
        <begin position="314"/>
        <end position="327"/>
    </location>
</feature>
<dbReference type="InParanoid" id="F4RPU4"/>
<keyword evidence="3" id="KW-1185">Reference proteome</keyword>
<dbReference type="Proteomes" id="UP000001072">
    <property type="component" value="Unassembled WGS sequence"/>
</dbReference>
<evidence type="ECO:0008006" key="4">
    <source>
        <dbReference type="Google" id="ProtNLM"/>
    </source>
</evidence>
<evidence type="ECO:0000313" key="3">
    <source>
        <dbReference type="Proteomes" id="UP000001072"/>
    </source>
</evidence>
<gene>
    <name evidence="2" type="ORF">MELLADRAFT_87874</name>
</gene>
<dbReference type="AlphaFoldDB" id="F4RPU4"/>
<feature type="region of interest" description="Disordered" evidence="1">
    <location>
        <begin position="314"/>
        <end position="431"/>
    </location>
</feature>
<reference evidence="3" key="1">
    <citation type="journal article" date="2011" name="Proc. Natl. Acad. Sci. U.S.A.">
        <title>Obligate biotrophy features unraveled by the genomic analysis of rust fungi.</title>
        <authorList>
            <person name="Duplessis S."/>
            <person name="Cuomo C.A."/>
            <person name="Lin Y.-C."/>
            <person name="Aerts A."/>
            <person name="Tisserant E."/>
            <person name="Veneault-Fourrey C."/>
            <person name="Joly D.L."/>
            <person name="Hacquard S."/>
            <person name="Amselem J."/>
            <person name="Cantarel B.L."/>
            <person name="Chiu R."/>
            <person name="Coutinho P.M."/>
            <person name="Feau N."/>
            <person name="Field M."/>
            <person name="Frey P."/>
            <person name="Gelhaye E."/>
            <person name="Goldberg J."/>
            <person name="Grabherr M.G."/>
            <person name="Kodira C.D."/>
            <person name="Kohler A."/>
            <person name="Kuees U."/>
            <person name="Lindquist E.A."/>
            <person name="Lucas S.M."/>
            <person name="Mago R."/>
            <person name="Mauceli E."/>
            <person name="Morin E."/>
            <person name="Murat C."/>
            <person name="Pangilinan J.L."/>
            <person name="Park R."/>
            <person name="Pearson M."/>
            <person name="Quesneville H."/>
            <person name="Rouhier N."/>
            <person name="Sakthikumar S."/>
            <person name="Salamov A.A."/>
            <person name="Schmutz J."/>
            <person name="Selles B."/>
            <person name="Shapiro H."/>
            <person name="Tanguay P."/>
            <person name="Tuskan G.A."/>
            <person name="Henrissat B."/>
            <person name="Van de Peer Y."/>
            <person name="Rouze P."/>
            <person name="Ellis J.G."/>
            <person name="Dodds P.N."/>
            <person name="Schein J.E."/>
            <person name="Zhong S."/>
            <person name="Hamelin R.C."/>
            <person name="Grigoriev I.V."/>
            <person name="Szabo L.J."/>
            <person name="Martin F."/>
        </authorList>
    </citation>
    <scope>NUCLEOTIDE SEQUENCE [LARGE SCALE GENOMIC DNA]</scope>
    <source>
        <strain evidence="3">98AG31 / pathotype 3-4-7</strain>
    </source>
</reference>
<proteinExistence type="predicted"/>
<dbReference type="SUPFAM" id="SSF52540">
    <property type="entry name" value="P-loop containing nucleoside triphosphate hydrolases"/>
    <property type="match status" value="1"/>
</dbReference>
<dbReference type="HOGENOM" id="CLU_636278_0_0_1"/>
<accession>F4RPU4</accession>
<dbReference type="InterPro" id="IPR027417">
    <property type="entry name" value="P-loop_NTPase"/>
</dbReference>
<dbReference type="VEuPathDB" id="FungiDB:MELLADRAFT_87874"/>
<protein>
    <recommendedName>
        <fullName evidence="4">Helicase C-terminal domain-containing protein</fullName>
    </recommendedName>
</protein>
<feature type="compositionally biased region" description="Basic and acidic residues" evidence="1">
    <location>
        <begin position="355"/>
        <end position="366"/>
    </location>
</feature>
<dbReference type="EMBL" id="GL883112">
    <property type="protein sequence ID" value="EGG05678.1"/>
    <property type="molecule type" value="Genomic_DNA"/>
</dbReference>
<sequence>MALGLGQNWTRVRRVIHMGRGDPSCIEQMLGRCGRDGRPGLGVLLVEEKRRGGKNEIKDFDLSKPQSDDDRMDALAITPVCLRVALCIDNKKGYIPLMIDDPAVLEEQNRQVSVGMPACRCSNCDPALAEMLIKNQKYSTSENFDDVLVMKDMILSSQKSSDQPSDSNTNSSALIDPALSHPQLVDLTNSDTSATKFECPEEDSIRTDTAMLALFNLIVRSFNQMFNDQYGTNSDLTPKLLLKHKKIWLLTKNYSQLLNGLHIRSILGTEPIVGTFEMIYRSIHLWKHSDIYQIHKTRLDCTVDLWLKAVKDKEEKARKRKEREKAKPQKKHIKISSKPQKQKKEANISAKNKKRDISTSGRDERLNTIPTPSTSVPDLLRQAKKPRKLPNTQKIDGVRAELSQPRKPNFDNNLSGCHPPNQNHQLPQLPT</sequence>
<feature type="compositionally biased region" description="Low complexity" evidence="1">
    <location>
        <begin position="418"/>
        <end position="431"/>
    </location>
</feature>
<evidence type="ECO:0000256" key="1">
    <source>
        <dbReference type="SAM" id="MobiDB-lite"/>
    </source>
</evidence>
<dbReference type="OrthoDB" id="2506201at2759"/>
<name>F4RPU4_MELLP</name>
<evidence type="ECO:0000313" key="2">
    <source>
        <dbReference type="EMBL" id="EGG05678.1"/>
    </source>
</evidence>
<organism evidence="3">
    <name type="scientific">Melampsora larici-populina (strain 98AG31 / pathotype 3-4-7)</name>
    <name type="common">Poplar leaf rust fungus</name>
    <dbReference type="NCBI Taxonomy" id="747676"/>
    <lineage>
        <taxon>Eukaryota</taxon>
        <taxon>Fungi</taxon>
        <taxon>Dikarya</taxon>
        <taxon>Basidiomycota</taxon>
        <taxon>Pucciniomycotina</taxon>
        <taxon>Pucciniomycetes</taxon>
        <taxon>Pucciniales</taxon>
        <taxon>Melampsoraceae</taxon>
        <taxon>Melampsora</taxon>
    </lineage>
</organism>
<dbReference type="Gene3D" id="3.40.50.300">
    <property type="entry name" value="P-loop containing nucleotide triphosphate hydrolases"/>
    <property type="match status" value="1"/>
</dbReference>
<dbReference type="RefSeq" id="XP_007411167.1">
    <property type="nucleotide sequence ID" value="XM_007411105.1"/>
</dbReference>
<dbReference type="KEGG" id="mlr:MELLADRAFT_87874"/>
<dbReference type="GeneID" id="18934677"/>